<comment type="caution">
    <text evidence="9">The sequence shown here is derived from an EMBL/GenBank/DDBJ whole genome shotgun (WGS) entry which is preliminary data.</text>
</comment>
<evidence type="ECO:0000256" key="8">
    <source>
        <dbReference type="ARBA" id="ARBA00031960"/>
    </source>
</evidence>
<dbReference type="PANTHER" id="PTHR12898:SF1">
    <property type="entry name" value="MEDIATOR OF RNA POLYMERASE II TRANSCRIPTION SUBUNIT 24"/>
    <property type="match status" value="1"/>
</dbReference>
<dbReference type="GO" id="GO:0003712">
    <property type="term" value="F:transcription coregulator activity"/>
    <property type="evidence" value="ECO:0007669"/>
    <property type="project" value="TreeGrafter"/>
</dbReference>
<accession>A0A8S1BVX3</accession>
<gene>
    <name evidence="9" type="ORF">CLODIP_2_CD03341</name>
</gene>
<evidence type="ECO:0000313" key="10">
    <source>
        <dbReference type="Proteomes" id="UP000494165"/>
    </source>
</evidence>
<evidence type="ECO:0000256" key="5">
    <source>
        <dbReference type="ARBA" id="ARBA00023159"/>
    </source>
</evidence>
<evidence type="ECO:0000256" key="1">
    <source>
        <dbReference type="ARBA" id="ARBA00004123"/>
    </source>
</evidence>
<dbReference type="PANTHER" id="PTHR12898">
    <property type="entry name" value="MEDIATOR OF RNA POLYMERASE II TRANSCRIPTION SUBUNIT 24"/>
    <property type="match status" value="1"/>
</dbReference>
<keyword evidence="7" id="KW-0539">Nucleus</keyword>
<comment type="subcellular location">
    <subcellularLocation>
        <location evidence="1">Nucleus</location>
    </subcellularLocation>
</comment>
<evidence type="ECO:0000313" key="9">
    <source>
        <dbReference type="EMBL" id="CAB3360788.1"/>
    </source>
</evidence>
<dbReference type="Pfam" id="PF11277">
    <property type="entry name" value="Med24_N"/>
    <property type="match status" value="1"/>
</dbReference>
<dbReference type="GO" id="GO:0016592">
    <property type="term" value="C:mediator complex"/>
    <property type="evidence" value="ECO:0007669"/>
    <property type="project" value="InterPro"/>
</dbReference>
<dbReference type="InterPro" id="IPR021429">
    <property type="entry name" value="Mediator_Med24"/>
</dbReference>
<evidence type="ECO:0000256" key="4">
    <source>
        <dbReference type="ARBA" id="ARBA00023015"/>
    </source>
</evidence>
<reference evidence="9 10" key="1">
    <citation type="submission" date="2020-04" db="EMBL/GenBank/DDBJ databases">
        <authorList>
            <person name="Alioto T."/>
            <person name="Alioto T."/>
            <person name="Gomez Garrido J."/>
        </authorList>
    </citation>
    <scope>NUCLEOTIDE SEQUENCE [LARGE SCALE GENOMIC DNA]</scope>
</reference>
<evidence type="ECO:0000256" key="3">
    <source>
        <dbReference type="ARBA" id="ARBA00019693"/>
    </source>
</evidence>
<keyword evidence="5" id="KW-0010">Activator</keyword>
<proteinExistence type="inferred from homology"/>
<dbReference type="GO" id="GO:0060261">
    <property type="term" value="P:positive regulation of transcription initiation by RNA polymerase II"/>
    <property type="evidence" value="ECO:0007669"/>
    <property type="project" value="TreeGrafter"/>
</dbReference>
<organism evidence="9 10">
    <name type="scientific">Cloeon dipterum</name>
    <dbReference type="NCBI Taxonomy" id="197152"/>
    <lineage>
        <taxon>Eukaryota</taxon>
        <taxon>Metazoa</taxon>
        <taxon>Ecdysozoa</taxon>
        <taxon>Arthropoda</taxon>
        <taxon>Hexapoda</taxon>
        <taxon>Insecta</taxon>
        <taxon>Pterygota</taxon>
        <taxon>Palaeoptera</taxon>
        <taxon>Ephemeroptera</taxon>
        <taxon>Pisciforma</taxon>
        <taxon>Baetidae</taxon>
        <taxon>Cloeon</taxon>
    </lineage>
</organism>
<dbReference type="EMBL" id="CADEPI010000004">
    <property type="protein sequence ID" value="CAB3360788.1"/>
    <property type="molecule type" value="Genomic_DNA"/>
</dbReference>
<evidence type="ECO:0000256" key="6">
    <source>
        <dbReference type="ARBA" id="ARBA00023163"/>
    </source>
</evidence>
<keyword evidence="10" id="KW-1185">Reference proteome</keyword>
<evidence type="ECO:0000256" key="2">
    <source>
        <dbReference type="ARBA" id="ARBA00007864"/>
    </source>
</evidence>
<name>A0A8S1BVX3_9INSE</name>
<dbReference type="Proteomes" id="UP000494165">
    <property type="component" value="Unassembled WGS sequence"/>
</dbReference>
<sequence length="1014" mass="112200">METKITSKTSSLQALLLRAWRERWNDLQWGIQIKTVLPRGVSGDVHNLADCILQQALVGPGPNQLVLSYLKHSLSSQLVSYAAVLQRISKYDGVNKPHCVISLLELVEAILGRMTCRSKAEEGALATAVLSLVSWLTMVAMHAYNKLVELGSSPEHTTMLVRSTAMFSKVLDCEFARAMFCLARLDDKDLHGDFVNKCVELENALSKVANLNLGIDVEENAQTLKQLRSLEISTFSINSNTAIEPITYCLQPLLAVEVLLNPSADTQFFVNQLLLIQRLKGYSLSRLCSELIRACLLCLRDALGGNDESHWGAFTFLKLPQILLKLHSNKGSVGEEYSQDIIEAMEMVLQFTALLDTLDVKSTCNVVECLASELHRVGLISEKQAQAFAAKREGAVSSVIKIDPNSQQAAGTILKVIVRAEPTLAKILTTLDSDYLNNQAENLLGVLSQVLTGKSFELILAVATVEDKLRTFVSKLINFNELSRVPGVDEASSGKGSLTRAMLFDVSFLMLCSIVQSYGSEVVLNEDGTPGNSFFEKWVNECMAEKGHPKSPDQMLSNCDMAKLDALLTQFTAPDAEFKTNQVKWHEVCQIVPAATKELLFAWEQGALSPTDVKLSLDNMRSRMGCLPVCAASWLCSYMQILDHDALLKPMNMVQQFLTPTDDMPQQDNYKERSNLMFQIIRKMQYDIHPPSASKTKLSHNIVSGLPISEQLVSVWNSTHKKGWINVEATNTLESLILTGGPLWFVTNVVKEVLSYRCSSDLDKAVDLAFGIFHLDIESCTLNLVQHLLPIYLHNKNQGGDLVEPQASAIARLCAYCIFAALEFGSNQVSGQPSTRKRARMYSDAEDLESMVPAAKMLRLGSTDSQSEASASLMFVANSASQAAVPDDSNTSSLPTIKEPLKTALLKLFETFSFIAQDGRITQHKHFLLRFLEFCVLCGKEKARIVFQVMPSNLVPNLLSSLPDWFSYQLLLQLYDTSTSSGRRDTARDLCMLRNMSLQPPPLTYASELTSKSG</sequence>
<dbReference type="OrthoDB" id="21216at2759"/>
<comment type="similarity">
    <text evidence="2">Belongs to the Mediator complex subunit 24 family.</text>
</comment>
<protein>
    <recommendedName>
        <fullName evidence="3">Mediator of RNA polymerase II transcription subunit 24</fullName>
    </recommendedName>
    <alternativeName>
        <fullName evidence="8">Mediator complex subunit 24</fullName>
    </alternativeName>
</protein>
<dbReference type="AlphaFoldDB" id="A0A8S1BVX3"/>
<keyword evidence="6" id="KW-0804">Transcription</keyword>
<evidence type="ECO:0000256" key="7">
    <source>
        <dbReference type="ARBA" id="ARBA00023242"/>
    </source>
</evidence>
<keyword evidence="4" id="KW-0805">Transcription regulation</keyword>